<feature type="transmembrane region" description="Helical" evidence="1">
    <location>
        <begin position="34"/>
        <end position="54"/>
    </location>
</feature>
<keyword evidence="1" id="KW-0812">Transmembrane</keyword>
<name>A0A0V0UD07_9BILA</name>
<evidence type="ECO:0000313" key="3">
    <source>
        <dbReference type="Proteomes" id="UP000055048"/>
    </source>
</evidence>
<keyword evidence="3" id="KW-1185">Reference proteome</keyword>
<organism evidence="2 3">
    <name type="scientific">Trichinella murrelli</name>
    <dbReference type="NCBI Taxonomy" id="144512"/>
    <lineage>
        <taxon>Eukaryota</taxon>
        <taxon>Metazoa</taxon>
        <taxon>Ecdysozoa</taxon>
        <taxon>Nematoda</taxon>
        <taxon>Enoplea</taxon>
        <taxon>Dorylaimia</taxon>
        <taxon>Trichinellida</taxon>
        <taxon>Trichinellidae</taxon>
        <taxon>Trichinella</taxon>
    </lineage>
</organism>
<evidence type="ECO:0008006" key="4">
    <source>
        <dbReference type="Google" id="ProtNLM"/>
    </source>
</evidence>
<feature type="transmembrane region" description="Helical" evidence="1">
    <location>
        <begin position="164"/>
        <end position="187"/>
    </location>
</feature>
<feature type="transmembrane region" description="Helical" evidence="1">
    <location>
        <begin position="106"/>
        <end position="129"/>
    </location>
</feature>
<comment type="caution">
    <text evidence="2">The sequence shown here is derived from an EMBL/GenBank/DDBJ whole genome shotgun (WGS) entry which is preliminary data.</text>
</comment>
<reference evidence="2 3" key="1">
    <citation type="submission" date="2015-01" db="EMBL/GenBank/DDBJ databases">
        <title>Evolution of Trichinella species and genotypes.</title>
        <authorList>
            <person name="Korhonen P.K."/>
            <person name="Edoardo P."/>
            <person name="Giuseppe L.R."/>
            <person name="Gasser R.B."/>
        </authorList>
    </citation>
    <scope>NUCLEOTIDE SEQUENCE [LARGE SCALE GENOMIC DNA]</scope>
    <source>
        <strain evidence="2">ISS417</strain>
    </source>
</reference>
<feature type="transmembrane region" description="Helical" evidence="1">
    <location>
        <begin position="136"/>
        <end position="158"/>
    </location>
</feature>
<protein>
    <recommendedName>
        <fullName evidence="4">Transmembrane protein</fullName>
    </recommendedName>
</protein>
<accession>A0A0V0UD07</accession>
<sequence>MEFHLNKICLIAFAFCALLDRIFNVVIITVLFYDFSYTLVTVQVYFVALIAELFQLKLRNDESEMQIFDGSKNRHLIFSAVAFLISRYVEMHAMEDSHLSTVFDGYLDLIFCIFDLYFFEHFRALFSFFLFQHGTVFTVMFTLSITFGTIYTAAFMSIAADRPAMVLIMNYAAKLVVSISESIFFGLHNETKISSLLLIGWLFQVAVTYRGHAVIGTVRAEMNLKG</sequence>
<dbReference type="EMBL" id="JYDJ01000019">
    <property type="protein sequence ID" value="KRX49190.1"/>
    <property type="molecule type" value="Genomic_DNA"/>
</dbReference>
<keyword evidence="1" id="KW-1133">Transmembrane helix</keyword>
<proteinExistence type="predicted"/>
<evidence type="ECO:0000313" key="2">
    <source>
        <dbReference type="EMBL" id="KRX49190.1"/>
    </source>
</evidence>
<gene>
    <name evidence="2" type="ORF">T05_8213</name>
</gene>
<evidence type="ECO:0000256" key="1">
    <source>
        <dbReference type="SAM" id="Phobius"/>
    </source>
</evidence>
<dbReference type="Proteomes" id="UP000055048">
    <property type="component" value="Unassembled WGS sequence"/>
</dbReference>
<feature type="transmembrane region" description="Helical" evidence="1">
    <location>
        <begin position="75"/>
        <end position="94"/>
    </location>
</feature>
<dbReference type="AlphaFoldDB" id="A0A0V0UD07"/>
<keyword evidence="1" id="KW-0472">Membrane</keyword>